<evidence type="ECO:0000313" key="2">
    <source>
        <dbReference type="Proteomes" id="UP001054945"/>
    </source>
</evidence>
<dbReference type="AlphaFoldDB" id="A0AAV4Y2C0"/>
<gene>
    <name evidence="1" type="ORF">CEXT_439841</name>
</gene>
<organism evidence="1 2">
    <name type="scientific">Caerostris extrusa</name>
    <name type="common">Bark spider</name>
    <name type="synonym">Caerostris bankana</name>
    <dbReference type="NCBI Taxonomy" id="172846"/>
    <lineage>
        <taxon>Eukaryota</taxon>
        <taxon>Metazoa</taxon>
        <taxon>Ecdysozoa</taxon>
        <taxon>Arthropoda</taxon>
        <taxon>Chelicerata</taxon>
        <taxon>Arachnida</taxon>
        <taxon>Araneae</taxon>
        <taxon>Araneomorphae</taxon>
        <taxon>Entelegynae</taxon>
        <taxon>Araneoidea</taxon>
        <taxon>Araneidae</taxon>
        <taxon>Caerostris</taxon>
    </lineage>
</organism>
<protein>
    <submittedName>
        <fullName evidence="1">Uncharacterized protein</fullName>
    </submittedName>
</protein>
<dbReference type="EMBL" id="BPLR01018508">
    <property type="protein sequence ID" value="GIZ00141.1"/>
    <property type="molecule type" value="Genomic_DNA"/>
</dbReference>
<comment type="caution">
    <text evidence="1">The sequence shown here is derived from an EMBL/GenBank/DDBJ whole genome shotgun (WGS) entry which is preliminary data.</text>
</comment>
<accession>A0AAV4Y2C0</accession>
<sequence>MVMWKGKRRKTSRDAFFNHPVLGHLKGWSYLIQARGRVLRKNSYWAQDGLKLGRCKESRSILSAGNAGGGGGDIAAIVPFHWMLLQTSAYKRKGAEMNPSALTIRLVGNRRGIRLRRSCFQVWMDCLEKLGFCKQAKVDAGVYL</sequence>
<dbReference type="Proteomes" id="UP001054945">
    <property type="component" value="Unassembled WGS sequence"/>
</dbReference>
<reference evidence="1 2" key="1">
    <citation type="submission" date="2021-06" db="EMBL/GenBank/DDBJ databases">
        <title>Caerostris extrusa draft genome.</title>
        <authorList>
            <person name="Kono N."/>
            <person name="Arakawa K."/>
        </authorList>
    </citation>
    <scope>NUCLEOTIDE SEQUENCE [LARGE SCALE GENOMIC DNA]</scope>
</reference>
<keyword evidence="2" id="KW-1185">Reference proteome</keyword>
<proteinExistence type="predicted"/>
<evidence type="ECO:0000313" key="1">
    <source>
        <dbReference type="EMBL" id="GIZ00141.1"/>
    </source>
</evidence>
<name>A0AAV4Y2C0_CAEEX</name>